<keyword evidence="1" id="KW-0472">Membrane</keyword>
<proteinExistence type="predicted"/>
<dbReference type="Proteomes" id="UP000228906">
    <property type="component" value="Unassembled WGS sequence"/>
</dbReference>
<sequence>MIEKSKSNMRGESSRVVSFDLHDTILVFKFGRKLSEIKLLRAILYFLSNFRLFIFVYTAFCERSEQIIELMRQLKAEGNKVIILTATYKKSAKIIYHFLRKNNITSYDQVIFRKKLSQKQGDYKIEEIIKNNISLHYDDDKTACSQINAQGRACVAVNPWYNK</sequence>
<feature type="transmembrane region" description="Helical" evidence="1">
    <location>
        <begin position="39"/>
        <end position="60"/>
    </location>
</feature>
<accession>A0A2H0UXA7</accession>
<organism evidence="2 3">
    <name type="scientific">bacterium (Candidatus Gribaldobacteria) CG10_big_fil_rev_8_21_14_0_10_41_12</name>
    <dbReference type="NCBI Taxonomy" id="2014277"/>
    <lineage>
        <taxon>Bacteria</taxon>
        <taxon>Candidatus Gribaldobacteria</taxon>
    </lineage>
</organism>
<evidence type="ECO:0008006" key="4">
    <source>
        <dbReference type="Google" id="ProtNLM"/>
    </source>
</evidence>
<protein>
    <recommendedName>
        <fullName evidence="4">FCP1 homology domain-containing protein</fullName>
    </recommendedName>
</protein>
<dbReference type="Gene3D" id="3.40.50.1000">
    <property type="entry name" value="HAD superfamily/HAD-like"/>
    <property type="match status" value="1"/>
</dbReference>
<dbReference type="EMBL" id="PFAV01000034">
    <property type="protein sequence ID" value="PIR91447.1"/>
    <property type="molecule type" value="Genomic_DNA"/>
</dbReference>
<evidence type="ECO:0000313" key="3">
    <source>
        <dbReference type="Proteomes" id="UP000228906"/>
    </source>
</evidence>
<dbReference type="AlphaFoldDB" id="A0A2H0UXA7"/>
<dbReference type="InterPro" id="IPR023214">
    <property type="entry name" value="HAD_sf"/>
</dbReference>
<reference evidence="3" key="1">
    <citation type="submission" date="2017-09" db="EMBL/GenBank/DDBJ databases">
        <title>Depth-based differentiation of microbial function through sediment-hosted aquifers and enrichment of novel symbionts in the deep terrestrial subsurface.</title>
        <authorList>
            <person name="Probst A.J."/>
            <person name="Ladd B."/>
            <person name="Jarett J.K."/>
            <person name="Geller-Mcgrath D.E."/>
            <person name="Sieber C.M.K."/>
            <person name="Emerson J.B."/>
            <person name="Anantharaman K."/>
            <person name="Thomas B.C."/>
            <person name="Malmstrom R."/>
            <person name="Stieglmeier M."/>
            <person name="Klingl A."/>
            <person name="Woyke T."/>
            <person name="Ryan C.M."/>
            <person name="Banfield J.F."/>
        </authorList>
    </citation>
    <scope>NUCLEOTIDE SEQUENCE [LARGE SCALE GENOMIC DNA]</scope>
</reference>
<gene>
    <name evidence="2" type="ORF">COU03_02060</name>
</gene>
<dbReference type="InterPro" id="IPR036412">
    <property type="entry name" value="HAD-like_sf"/>
</dbReference>
<keyword evidence="1" id="KW-1133">Transmembrane helix</keyword>
<name>A0A2H0UXA7_9BACT</name>
<evidence type="ECO:0000256" key="1">
    <source>
        <dbReference type="SAM" id="Phobius"/>
    </source>
</evidence>
<dbReference type="SUPFAM" id="SSF56784">
    <property type="entry name" value="HAD-like"/>
    <property type="match status" value="1"/>
</dbReference>
<comment type="caution">
    <text evidence="2">The sequence shown here is derived from an EMBL/GenBank/DDBJ whole genome shotgun (WGS) entry which is preliminary data.</text>
</comment>
<keyword evidence="1" id="KW-0812">Transmembrane</keyword>
<evidence type="ECO:0000313" key="2">
    <source>
        <dbReference type="EMBL" id="PIR91447.1"/>
    </source>
</evidence>